<keyword evidence="5 8" id="KW-0812">Transmembrane</keyword>
<protein>
    <recommendedName>
        <fullName evidence="8">Phosphate transporter</fullName>
    </recommendedName>
</protein>
<feature type="transmembrane region" description="Helical" evidence="8">
    <location>
        <begin position="413"/>
        <end position="435"/>
    </location>
</feature>
<keyword evidence="9" id="KW-1185">Reference proteome</keyword>
<evidence type="ECO:0000256" key="7">
    <source>
        <dbReference type="ARBA" id="ARBA00023136"/>
    </source>
</evidence>
<comment type="function">
    <text evidence="8">Sodium-phosphate symporter.</text>
</comment>
<feature type="transmembrane region" description="Helical" evidence="8">
    <location>
        <begin position="20"/>
        <end position="38"/>
    </location>
</feature>
<evidence type="ECO:0000256" key="2">
    <source>
        <dbReference type="ARBA" id="ARBA00009916"/>
    </source>
</evidence>
<dbReference type="PANTHER" id="PTHR11101">
    <property type="entry name" value="PHOSPHATE TRANSPORTER"/>
    <property type="match status" value="1"/>
</dbReference>
<evidence type="ECO:0000256" key="1">
    <source>
        <dbReference type="ARBA" id="ARBA00004141"/>
    </source>
</evidence>
<reference evidence="10" key="1">
    <citation type="submission" date="2016-11" db="UniProtKB">
        <authorList>
            <consortium name="WormBaseParasite"/>
        </authorList>
    </citation>
    <scope>IDENTIFICATION</scope>
</reference>
<evidence type="ECO:0000256" key="6">
    <source>
        <dbReference type="ARBA" id="ARBA00022989"/>
    </source>
</evidence>
<keyword evidence="3 8" id="KW-0813">Transport</keyword>
<evidence type="ECO:0000313" key="10">
    <source>
        <dbReference type="WBParaSite" id="L893_g28401.t1"/>
    </source>
</evidence>
<evidence type="ECO:0000256" key="5">
    <source>
        <dbReference type="ARBA" id="ARBA00022692"/>
    </source>
</evidence>
<dbReference type="WBParaSite" id="L893_g28401.t1">
    <property type="protein sequence ID" value="L893_g28401.t1"/>
    <property type="gene ID" value="L893_g28401"/>
</dbReference>
<comment type="subcellular location">
    <subcellularLocation>
        <location evidence="1 8">Membrane</location>
        <topology evidence="1 8">Multi-pass membrane protein</topology>
    </subcellularLocation>
</comment>
<feature type="transmembrane region" description="Helical" evidence="8">
    <location>
        <begin position="473"/>
        <end position="494"/>
    </location>
</feature>
<keyword evidence="6 8" id="KW-1133">Transmembrane helix</keyword>
<dbReference type="Proteomes" id="UP000095287">
    <property type="component" value="Unplaced"/>
</dbReference>
<sequence>MDIVTAAAMGALETFQTEMYWTLVVGVVIAFILAFAIGANDTANSFGTSVGSGALTLVQAYVLAAIFETLGAMLLGYRVTDTMRKGVIDLAVYEGRQKELMFGQVSVLSGCGIWLIVATLLELPVSTTHSIVGATLGYSILLHGFEGINPPKIYKIFASWIVSPLLAGFFTIVFFLFLEHSVLRRKNPFNSGMRILPLLYFLCVVVNVFAVVYKGSSYLGFDKWPLWLVMLVSAAFGLVAALIAYAFVGPRVHKTIMEKHQNTRGSVQYEAEADSINLPTNKIAPLENPPMTKNVVMAESGKVTGRQQTDEPESAFKKVRKFFRSEKQEDTKTAALFTMLQIVTACFGGFAHGGNDVSNAIAPLVSIFSIYRENAVSQKGETPVLFLFLGSVGMCVGLFCLGHRVIRTVGSKLTNITPTSGFAIELGAAVTVLFASKLGLPISSTQCKVGSIVAMGFVQKNRNVDMKTFRNIALSWVVTLPVAGALSAGVMFILKMIYL</sequence>
<keyword evidence="4 8" id="KW-0592">Phosphate transport</keyword>
<organism evidence="9 10">
    <name type="scientific">Steinernema glaseri</name>
    <dbReference type="NCBI Taxonomy" id="37863"/>
    <lineage>
        <taxon>Eukaryota</taxon>
        <taxon>Metazoa</taxon>
        <taxon>Ecdysozoa</taxon>
        <taxon>Nematoda</taxon>
        <taxon>Chromadorea</taxon>
        <taxon>Rhabditida</taxon>
        <taxon>Tylenchina</taxon>
        <taxon>Panagrolaimomorpha</taxon>
        <taxon>Strongyloidoidea</taxon>
        <taxon>Steinernematidae</taxon>
        <taxon>Steinernema</taxon>
    </lineage>
</organism>
<accession>A0A1I7ZNR6</accession>
<dbReference type="InterPro" id="IPR001204">
    <property type="entry name" value="Phos_transporter"/>
</dbReference>
<keyword evidence="7 8" id="KW-0472">Membrane</keyword>
<name>A0A1I7ZNR6_9BILA</name>
<proteinExistence type="inferred from homology"/>
<dbReference type="PANTHER" id="PTHR11101:SF80">
    <property type="entry name" value="PHOSPHATE TRANSPORTER"/>
    <property type="match status" value="1"/>
</dbReference>
<evidence type="ECO:0000313" key="9">
    <source>
        <dbReference type="Proteomes" id="UP000095287"/>
    </source>
</evidence>
<evidence type="ECO:0000256" key="3">
    <source>
        <dbReference type="ARBA" id="ARBA00022448"/>
    </source>
</evidence>
<dbReference type="Pfam" id="PF01384">
    <property type="entry name" value="PHO4"/>
    <property type="match status" value="1"/>
</dbReference>
<feature type="transmembrane region" description="Helical" evidence="8">
    <location>
        <begin position="227"/>
        <end position="248"/>
    </location>
</feature>
<dbReference type="GO" id="GO:0005315">
    <property type="term" value="F:phosphate transmembrane transporter activity"/>
    <property type="evidence" value="ECO:0007669"/>
    <property type="project" value="InterPro"/>
</dbReference>
<comment type="similarity">
    <text evidence="2 8">Belongs to the inorganic phosphate transporter (PiT) (TC 2.A.20) family.</text>
</comment>
<dbReference type="GO" id="GO:0016020">
    <property type="term" value="C:membrane"/>
    <property type="evidence" value="ECO:0007669"/>
    <property type="project" value="UniProtKB-SubCell"/>
</dbReference>
<feature type="transmembrane region" description="Helical" evidence="8">
    <location>
        <begin position="198"/>
        <end position="215"/>
    </location>
</feature>
<evidence type="ECO:0000256" key="8">
    <source>
        <dbReference type="RuleBase" id="RU363058"/>
    </source>
</evidence>
<feature type="transmembrane region" description="Helical" evidence="8">
    <location>
        <begin position="58"/>
        <end position="79"/>
    </location>
</feature>
<feature type="transmembrane region" description="Helical" evidence="8">
    <location>
        <begin position="157"/>
        <end position="178"/>
    </location>
</feature>
<evidence type="ECO:0000256" key="4">
    <source>
        <dbReference type="ARBA" id="ARBA00022592"/>
    </source>
</evidence>
<dbReference type="GO" id="GO:0035435">
    <property type="term" value="P:phosphate ion transmembrane transport"/>
    <property type="evidence" value="ECO:0007669"/>
    <property type="project" value="TreeGrafter"/>
</dbReference>
<dbReference type="AlphaFoldDB" id="A0A1I7ZNR6"/>
<feature type="transmembrane region" description="Helical" evidence="8">
    <location>
        <begin position="384"/>
        <end position="401"/>
    </location>
</feature>
<feature type="transmembrane region" description="Helical" evidence="8">
    <location>
        <begin position="100"/>
        <end position="121"/>
    </location>
</feature>